<dbReference type="OrthoDB" id="9803619at2"/>
<feature type="domain" description="HD/PDEase" evidence="1">
    <location>
        <begin position="57"/>
        <end position="201"/>
    </location>
</feature>
<protein>
    <submittedName>
        <fullName evidence="2">HD domain protein</fullName>
    </submittedName>
</protein>
<dbReference type="InterPro" id="IPR003607">
    <property type="entry name" value="HD/PDEase_dom"/>
</dbReference>
<dbReference type="CDD" id="cd00077">
    <property type="entry name" value="HDc"/>
    <property type="match status" value="1"/>
</dbReference>
<dbReference type="GO" id="GO:0006203">
    <property type="term" value="P:dGTP catabolic process"/>
    <property type="evidence" value="ECO:0007669"/>
    <property type="project" value="TreeGrafter"/>
</dbReference>
<dbReference type="SUPFAM" id="SSF109604">
    <property type="entry name" value="HD-domain/PDEase-like"/>
    <property type="match status" value="1"/>
</dbReference>
<evidence type="ECO:0000259" key="1">
    <source>
        <dbReference type="SMART" id="SM00471"/>
    </source>
</evidence>
<proteinExistence type="predicted"/>
<dbReference type="Gene3D" id="1.10.3210.10">
    <property type="entry name" value="Hypothetical protein af1432"/>
    <property type="match status" value="1"/>
</dbReference>
<dbReference type="SMART" id="SM00471">
    <property type="entry name" value="HDc"/>
    <property type="match status" value="1"/>
</dbReference>
<evidence type="ECO:0000313" key="2">
    <source>
        <dbReference type="EMBL" id="TWT79086.1"/>
    </source>
</evidence>
<dbReference type="GO" id="GO:0008832">
    <property type="term" value="F:dGTPase activity"/>
    <property type="evidence" value="ECO:0007669"/>
    <property type="project" value="TreeGrafter"/>
</dbReference>
<accession>A0A5C5YWE1</accession>
<dbReference type="Pfam" id="PF01966">
    <property type="entry name" value="HD"/>
    <property type="match status" value="1"/>
</dbReference>
<dbReference type="Proteomes" id="UP000315010">
    <property type="component" value="Unassembled WGS sequence"/>
</dbReference>
<comment type="caution">
    <text evidence="2">The sequence shown here is derived from an EMBL/GenBank/DDBJ whole genome shotgun (WGS) entry which is preliminary data.</text>
</comment>
<keyword evidence="3" id="KW-1185">Reference proteome</keyword>
<dbReference type="InterPro" id="IPR045509">
    <property type="entry name" value="HD_assoc_2"/>
</dbReference>
<dbReference type="PANTHER" id="PTHR11373">
    <property type="entry name" value="DEOXYNUCLEOSIDE TRIPHOSPHATE TRIPHOSPHOHYDROLASE"/>
    <property type="match status" value="1"/>
</dbReference>
<dbReference type="PANTHER" id="PTHR11373:SF4">
    <property type="entry name" value="DEOXYNUCLEOSIDE TRIPHOSPHATE TRIPHOSPHOHYDROLASE SAMHD1"/>
    <property type="match status" value="1"/>
</dbReference>
<sequence>MLPEVTQLNQASSLVRIPPADGVPLSARVRRVIDTAPMRRLASISQLGMVSLVYPGATHSRLEHSLGVYLNSLRLLARFAEDRSACAMLTSEMAEAFVLAALLHDVGHWPFCHPIEDMRLRGLHEHESRVADWIENSELADCIDQDWSCGVGDVIDLLEPKKASKDVTPTKAVRFLRSCLSGPIDIDKIDYLQRDSLHAGVPYGRNFDVGRLISSMCVHPLQQTLAIGDKGRTAAEMMVFARYVMFSEVYWHHTVRSATAMLQRAVFSIHHRQSRSLELESTFKLSDADWIAQLQSLVSNSVGDSQTNTAELVDGLFGKTRRLYKRVAEFHSMSGDSGQSREGIMEQSVHRKIARRPYWWLVKCSEKLADRLTDLTGQTIQSTEILVDAPPAKLEVDINIDVISQANLGVASAETLADVSPVARALAFQQFDNQVKRVRVFVHPQIRSSVNQTIPTADAWTSLLLDAIAETDKELI</sequence>
<name>A0A5C5YWE1_9BACT</name>
<dbReference type="InterPro" id="IPR050135">
    <property type="entry name" value="dGTPase-like"/>
</dbReference>
<dbReference type="InterPro" id="IPR006674">
    <property type="entry name" value="HD_domain"/>
</dbReference>
<dbReference type="EMBL" id="SJPJ01000001">
    <property type="protein sequence ID" value="TWT79086.1"/>
    <property type="molecule type" value="Genomic_DNA"/>
</dbReference>
<gene>
    <name evidence="2" type="ORF">CA13_04830</name>
</gene>
<dbReference type="Pfam" id="PF19276">
    <property type="entry name" value="HD_assoc_2"/>
    <property type="match status" value="1"/>
</dbReference>
<evidence type="ECO:0000313" key="3">
    <source>
        <dbReference type="Proteomes" id="UP000315010"/>
    </source>
</evidence>
<dbReference type="AlphaFoldDB" id="A0A5C5YWE1"/>
<reference evidence="2 3" key="1">
    <citation type="submission" date="2019-02" db="EMBL/GenBank/DDBJ databases">
        <title>Deep-cultivation of Planctomycetes and their phenomic and genomic characterization uncovers novel biology.</title>
        <authorList>
            <person name="Wiegand S."/>
            <person name="Jogler M."/>
            <person name="Boedeker C."/>
            <person name="Pinto D."/>
            <person name="Vollmers J."/>
            <person name="Rivas-Marin E."/>
            <person name="Kohn T."/>
            <person name="Peeters S.H."/>
            <person name="Heuer A."/>
            <person name="Rast P."/>
            <person name="Oberbeckmann S."/>
            <person name="Bunk B."/>
            <person name="Jeske O."/>
            <person name="Meyerdierks A."/>
            <person name="Storesund J.E."/>
            <person name="Kallscheuer N."/>
            <person name="Luecker S."/>
            <person name="Lage O.M."/>
            <person name="Pohl T."/>
            <person name="Merkel B.J."/>
            <person name="Hornburger P."/>
            <person name="Mueller R.-W."/>
            <person name="Bruemmer F."/>
            <person name="Labrenz M."/>
            <person name="Spormann A.M."/>
            <person name="Op Den Camp H."/>
            <person name="Overmann J."/>
            <person name="Amann R."/>
            <person name="Jetten M.S.M."/>
            <person name="Mascher T."/>
            <person name="Medema M.H."/>
            <person name="Devos D.P."/>
            <person name="Kaster A.-K."/>
            <person name="Ovreas L."/>
            <person name="Rohde M."/>
            <person name="Galperin M.Y."/>
            <person name="Jogler C."/>
        </authorList>
    </citation>
    <scope>NUCLEOTIDE SEQUENCE [LARGE SCALE GENOMIC DNA]</scope>
    <source>
        <strain evidence="2 3">CA13</strain>
    </source>
</reference>
<organism evidence="2 3">
    <name type="scientific">Novipirellula herctigrandis</name>
    <dbReference type="NCBI Taxonomy" id="2527986"/>
    <lineage>
        <taxon>Bacteria</taxon>
        <taxon>Pseudomonadati</taxon>
        <taxon>Planctomycetota</taxon>
        <taxon>Planctomycetia</taxon>
        <taxon>Pirellulales</taxon>
        <taxon>Pirellulaceae</taxon>
        <taxon>Novipirellula</taxon>
    </lineage>
</organism>